<sequence length="147" mass="15888">MSPIPVIVCGKNPNIAKKVREDLLPEYDVIHIILTLEAGTLEIPRLLSGKTPEKTPGNHGSQNYTQKPVAIAVGGGFDNEAFGQMKDASKDVQSVVWVRPDVNYRAEMPALSDTEAFGAATAVRVKKCLNELSVGKEGGKTEGVFYF</sequence>
<dbReference type="Proteomes" id="UP000800039">
    <property type="component" value="Unassembled WGS sequence"/>
</dbReference>
<evidence type="ECO:0000313" key="1">
    <source>
        <dbReference type="EMBL" id="KAF1851046.1"/>
    </source>
</evidence>
<dbReference type="OrthoDB" id="3649348at2759"/>
<gene>
    <name evidence="1" type="ORF">K460DRAFT_302766</name>
</gene>
<protein>
    <submittedName>
        <fullName evidence="1">Uncharacterized protein</fullName>
    </submittedName>
</protein>
<organism evidence="1 2">
    <name type="scientific">Cucurbitaria berberidis CBS 394.84</name>
    <dbReference type="NCBI Taxonomy" id="1168544"/>
    <lineage>
        <taxon>Eukaryota</taxon>
        <taxon>Fungi</taxon>
        <taxon>Dikarya</taxon>
        <taxon>Ascomycota</taxon>
        <taxon>Pezizomycotina</taxon>
        <taxon>Dothideomycetes</taxon>
        <taxon>Pleosporomycetidae</taxon>
        <taxon>Pleosporales</taxon>
        <taxon>Pleosporineae</taxon>
        <taxon>Cucurbitariaceae</taxon>
        <taxon>Cucurbitaria</taxon>
    </lineage>
</organism>
<dbReference type="GeneID" id="63847171"/>
<reference evidence="1" key="1">
    <citation type="submission" date="2020-01" db="EMBL/GenBank/DDBJ databases">
        <authorList>
            <consortium name="DOE Joint Genome Institute"/>
            <person name="Haridas S."/>
            <person name="Albert R."/>
            <person name="Binder M."/>
            <person name="Bloem J."/>
            <person name="Labutti K."/>
            <person name="Salamov A."/>
            <person name="Andreopoulos B."/>
            <person name="Baker S.E."/>
            <person name="Barry K."/>
            <person name="Bills G."/>
            <person name="Bluhm B.H."/>
            <person name="Cannon C."/>
            <person name="Castanera R."/>
            <person name="Culley D.E."/>
            <person name="Daum C."/>
            <person name="Ezra D."/>
            <person name="Gonzalez J.B."/>
            <person name="Henrissat B."/>
            <person name="Kuo A."/>
            <person name="Liang C."/>
            <person name="Lipzen A."/>
            <person name="Lutzoni F."/>
            <person name="Magnuson J."/>
            <person name="Mondo S."/>
            <person name="Nolan M."/>
            <person name="Ohm R."/>
            <person name="Pangilinan J."/>
            <person name="Park H.-J."/>
            <person name="Ramirez L."/>
            <person name="Alfaro M."/>
            <person name="Sun H."/>
            <person name="Tritt A."/>
            <person name="Yoshinaga Y."/>
            <person name="Zwiers L.-H."/>
            <person name="Turgeon B.G."/>
            <person name="Goodwin S.B."/>
            <person name="Spatafora J.W."/>
            <person name="Crous P.W."/>
            <person name="Grigoriev I.V."/>
        </authorList>
    </citation>
    <scope>NUCLEOTIDE SEQUENCE</scope>
    <source>
        <strain evidence="1">CBS 394.84</strain>
    </source>
</reference>
<evidence type="ECO:0000313" key="2">
    <source>
        <dbReference type="Proteomes" id="UP000800039"/>
    </source>
</evidence>
<dbReference type="AlphaFoldDB" id="A0A9P4LCR0"/>
<accession>A0A9P4LCR0</accession>
<comment type="caution">
    <text evidence="1">The sequence shown here is derived from an EMBL/GenBank/DDBJ whole genome shotgun (WGS) entry which is preliminary data.</text>
</comment>
<proteinExistence type="predicted"/>
<dbReference type="RefSeq" id="XP_040793609.1">
    <property type="nucleotide sequence ID" value="XM_040929919.1"/>
</dbReference>
<keyword evidence="2" id="KW-1185">Reference proteome</keyword>
<name>A0A9P4LCR0_9PLEO</name>
<dbReference type="EMBL" id="ML976614">
    <property type="protein sequence ID" value="KAF1851046.1"/>
    <property type="molecule type" value="Genomic_DNA"/>
</dbReference>
<feature type="non-terminal residue" evidence="1">
    <location>
        <position position="147"/>
    </location>
</feature>